<dbReference type="Proteomes" id="UP001054945">
    <property type="component" value="Unassembled WGS sequence"/>
</dbReference>
<dbReference type="AlphaFoldDB" id="A0AAV4Y0K8"/>
<evidence type="ECO:0000313" key="2">
    <source>
        <dbReference type="Proteomes" id="UP001054945"/>
    </source>
</evidence>
<dbReference type="EMBL" id="BPLR01001075">
    <property type="protein sequence ID" value="GIY99678.1"/>
    <property type="molecule type" value="Genomic_DNA"/>
</dbReference>
<gene>
    <name evidence="1" type="ORF">CEXT_84611</name>
</gene>
<evidence type="ECO:0000313" key="1">
    <source>
        <dbReference type="EMBL" id="GIY99678.1"/>
    </source>
</evidence>
<comment type="caution">
    <text evidence="1">The sequence shown here is derived from an EMBL/GenBank/DDBJ whole genome shotgun (WGS) entry which is preliminary data.</text>
</comment>
<accession>A0AAV4Y0K8</accession>
<keyword evidence="2" id="KW-1185">Reference proteome</keyword>
<proteinExistence type="predicted"/>
<protein>
    <submittedName>
        <fullName evidence="1">Uncharacterized protein</fullName>
    </submittedName>
</protein>
<sequence length="277" mass="29979">MIQPTQPLSVVVGGQFNHLCFLLPSVSSNHFAKTQNPEAQWELSTWWTAELKRLILKRLTEFPIEIVTVHAENADGSLDGKFDIGKVGFDLGKIGFKAKAEGDGQFGFGGSVGFGGGGFGGEAGFGGSFGGKIEFGDKLEVKSGILKIGKVAFGGKADVGLRGKLGSVNISLDEKHVKAPKSLLGKLSGKISSIWQFGRESSSLFAIELQEDNTLHFRTKGYELLKLPVYAWDRVTIIPDENSNEVKMILGEDTLTGTPAEGEMDSKVFKLLFYLLF</sequence>
<name>A0AAV4Y0K8_CAEEX</name>
<reference evidence="1 2" key="1">
    <citation type="submission" date="2021-06" db="EMBL/GenBank/DDBJ databases">
        <title>Caerostris extrusa draft genome.</title>
        <authorList>
            <person name="Kono N."/>
            <person name="Arakawa K."/>
        </authorList>
    </citation>
    <scope>NUCLEOTIDE SEQUENCE [LARGE SCALE GENOMIC DNA]</scope>
</reference>
<organism evidence="1 2">
    <name type="scientific">Caerostris extrusa</name>
    <name type="common">Bark spider</name>
    <name type="synonym">Caerostris bankana</name>
    <dbReference type="NCBI Taxonomy" id="172846"/>
    <lineage>
        <taxon>Eukaryota</taxon>
        <taxon>Metazoa</taxon>
        <taxon>Ecdysozoa</taxon>
        <taxon>Arthropoda</taxon>
        <taxon>Chelicerata</taxon>
        <taxon>Arachnida</taxon>
        <taxon>Araneae</taxon>
        <taxon>Araneomorphae</taxon>
        <taxon>Entelegynae</taxon>
        <taxon>Araneoidea</taxon>
        <taxon>Araneidae</taxon>
        <taxon>Caerostris</taxon>
    </lineage>
</organism>